<proteinExistence type="predicted"/>
<dbReference type="Proteomes" id="UP000717515">
    <property type="component" value="Unassembled WGS sequence"/>
</dbReference>
<feature type="signal peptide" evidence="2">
    <location>
        <begin position="1"/>
        <end position="35"/>
    </location>
</feature>
<name>A0A9P8D2W0_MORAP</name>
<dbReference type="Pfam" id="PF24808">
    <property type="entry name" value="DUF7707"/>
    <property type="match status" value="1"/>
</dbReference>
<feature type="domain" description="DUF7707" evidence="3">
    <location>
        <begin position="37"/>
        <end position="135"/>
    </location>
</feature>
<sequence>MREEKTMSRTNRTLKTPRVLLLLFILASSLAASHGAIYPTKINVFMRQALCSNQLAMCAASCQSEIQLNTCDSETLAWACLCKEGIVKAFKNWQLPVPFKLCSSDLWACLQSCPTADAEQAAANTGDNPQSGQQQSRMAMMSGGGDNDFDQDDYDALEEINLLRHRSKLDRASYSLFDKDGARRSTLNAMKKQFHMRQWAKQRREILAVNRKQTETDDESFRGQSTAFNIVSHPAMQSASACASTCQSSFACGTESAPEYISAPKQI</sequence>
<feature type="chain" id="PRO_5040119599" description="DUF7707 domain-containing protein" evidence="2">
    <location>
        <begin position="36"/>
        <end position="267"/>
    </location>
</feature>
<evidence type="ECO:0000256" key="2">
    <source>
        <dbReference type="SAM" id="SignalP"/>
    </source>
</evidence>
<organism evidence="4 5">
    <name type="scientific">Mortierella alpina</name>
    <name type="common">Oleaginous fungus</name>
    <name type="synonym">Mortierella renispora</name>
    <dbReference type="NCBI Taxonomy" id="64518"/>
    <lineage>
        <taxon>Eukaryota</taxon>
        <taxon>Fungi</taxon>
        <taxon>Fungi incertae sedis</taxon>
        <taxon>Mucoromycota</taxon>
        <taxon>Mortierellomycotina</taxon>
        <taxon>Mortierellomycetes</taxon>
        <taxon>Mortierellales</taxon>
        <taxon>Mortierellaceae</taxon>
        <taxon>Mortierella</taxon>
    </lineage>
</organism>
<gene>
    <name evidence="4" type="ORF">KVV02_000470</name>
</gene>
<dbReference type="EMBL" id="JAIFTL010000004">
    <property type="protein sequence ID" value="KAG9327521.1"/>
    <property type="molecule type" value="Genomic_DNA"/>
</dbReference>
<protein>
    <recommendedName>
        <fullName evidence="3">DUF7707 domain-containing protein</fullName>
    </recommendedName>
</protein>
<feature type="region of interest" description="Disordered" evidence="1">
    <location>
        <begin position="121"/>
        <end position="150"/>
    </location>
</feature>
<comment type="caution">
    <text evidence="4">The sequence shown here is derived from an EMBL/GenBank/DDBJ whole genome shotgun (WGS) entry which is preliminary data.</text>
</comment>
<dbReference type="PANTHER" id="PTHR38118">
    <property type="entry name" value="ANCHORED CELL WALL PROTEIN 11-RELATED"/>
    <property type="match status" value="1"/>
</dbReference>
<evidence type="ECO:0000313" key="4">
    <source>
        <dbReference type="EMBL" id="KAG9327521.1"/>
    </source>
</evidence>
<feature type="compositionally biased region" description="Polar residues" evidence="1">
    <location>
        <begin position="122"/>
        <end position="137"/>
    </location>
</feature>
<reference evidence="4" key="1">
    <citation type="submission" date="2021-07" db="EMBL/GenBank/DDBJ databases">
        <title>Draft genome of Mortierella alpina, strain LL118, isolated from an aspen leaf litter sample.</title>
        <authorList>
            <person name="Yang S."/>
            <person name="Vinatzer B.A."/>
        </authorList>
    </citation>
    <scope>NUCLEOTIDE SEQUENCE</scope>
    <source>
        <strain evidence="4">LL118</strain>
    </source>
</reference>
<evidence type="ECO:0000259" key="3">
    <source>
        <dbReference type="Pfam" id="PF24808"/>
    </source>
</evidence>
<dbReference type="PANTHER" id="PTHR38118:SF2">
    <property type="entry name" value="CDP-ALCOHOL PHOSPHATIDYLTRANSFERASE PROTEIN"/>
    <property type="match status" value="1"/>
</dbReference>
<dbReference type="InterPro" id="IPR056124">
    <property type="entry name" value="DUF7707"/>
</dbReference>
<dbReference type="AlphaFoldDB" id="A0A9P8D2W0"/>
<accession>A0A9P8D2W0</accession>
<keyword evidence="2" id="KW-0732">Signal</keyword>
<evidence type="ECO:0000256" key="1">
    <source>
        <dbReference type="SAM" id="MobiDB-lite"/>
    </source>
</evidence>
<evidence type="ECO:0000313" key="5">
    <source>
        <dbReference type="Proteomes" id="UP000717515"/>
    </source>
</evidence>